<comment type="subcellular location">
    <subcellularLocation>
        <location evidence="1">Endomembrane system</location>
        <topology evidence="1">Multi-pass membrane protein</topology>
    </subcellularLocation>
    <subcellularLocation>
        <location evidence="10">Membrane</location>
        <topology evidence="10">Multi-pass membrane protein</topology>
    </subcellularLocation>
</comment>
<comment type="subunit">
    <text evidence="7">Interacts with SLC19A2. Interacts with NTRK1/TRKA.</text>
</comment>
<comment type="similarity">
    <text evidence="2 10">Belongs to the tetraspanin (TM4SF) family.</text>
</comment>
<dbReference type="InterPro" id="IPR008952">
    <property type="entry name" value="Tetraspanin_EC2_sf"/>
</dbReference>
<dbReference type="PRINTS" id="PR00259">
    <property type="entry name" value="TMFOUR"/>
</dbReference>
<evidence type="ECO:0000256" key="3">
    <source>
        <dbReference type="ARBA" id="ARBA00022692"/>
    </source>
</evidence>
<feature type="transmembrane region" description="Helical" evidence="10">
    <location>
        <begin position="12"/>
        <end position="35"/>
    </location>
</feature>
<feature type="disulfide bond" evidence="9">
    <location>
        <begin position="153"/>
        <end position="168"/>
    </location>
</feature>
<keyword evidence="5 10" id="KW-0472">Membrane</keyword>
<name>A0A6P7INX7_9TELE</name>
<reference evidence="12" key="1">
    <citation type="submission" date="2025-08" db="UniProtKB">
        <authorList>
            <consortium name="RefSeq"/>
        </authorList>
    </citation>
    <scope>IDENTIFICATION</scope>
</reference>
<dbReference type="InterPro" id="IPR000301">
    <property type="entry name" value="Tetraspanin_animals"/>
</dbReference>
<feature type="transmembrane region" description="Helical" evidence="10">
    <location>
        <begin position="55"/>
        <end position="75"/>
    </location>
</feature>
<dbReference type="PANTHER" id="PTHR19282:SF216">
    <property type="entry name" value="TETRASPANIN-1"/>
    <property type="match status" value="1"/>
</dbReference>
<dbReference type="GO" id="GO:0012505">
    <property type="term" value="C:endomembrane system"/>
    <property type="evidence" value="ECO:0007669"/>
    <property type="project" value="UniProtKB-SubCell"/>
</dbReference>
<dbReference type="SUPFAM" id="SSF48652">
    <property type="entry name" value="Tetraspanin"/>
    <property type="match status" value="1"/>
</dbReference>
<dbReference type="RefSeq" id="XP_028267208.1">
    <property type="nucleotide sequence ID" value="XM_028411407.1"/>
</dbReference>
<dbReference type="GO" id="GO:0005886">
    <property type="term" value="C:plasma membrane"/>
    <property type="evidence" value="ECO:0007669"/>
    <property type="project" value="TreeGrafter"/>
</dbReference>
<evidence type="ECO:0000256" key="4">
    <source>
        <dbReference type="ARBA" id="ARBA00022989"/>
    </source>
</evidence>
<feature type="transmembrane region" description="Helical" evidence="10">
    <location>
        <begin position="87"/>
        <end position="110"/>
    </location>
</feature>
<evidence type="ECO:0000313" key="11">
    <source>
        <dbReference type="Proteomes" id="UP000515145"/>
    </source>
</evidence>
<dbReference type="Proteomes" id="UP000515145">
    <property type="component" value="Chromosome 8"/>
</dbReference>
<dbReference type="Pfam" id="PF00335">
    <property type="entry name" value="Tetraspanin"/>
    <property type="match status" value="1"/>
</dbReference>
<accession>A0A6P7INX7</accession>
<gene>
    <name evidence="12" type="primary">cd9r</name>
</gene>
<evidence type="ECO:0000256" key="7">
    <source>
        <dbReference type="ARBA" id="ARBA00046464"/>
    </source>
</evidence>
<feature type="transmembrane region" description="Helical" evidence="10">
    <location>
        <begin position="197"/>
        <end position="215"/>
    </location>
</feature>
<sequence>MAVDGCGLVCKYFLIIFNIIFAVVGFAFLGLGLWLRFSGSTRLIFQIQEFNSSAFVVGVTVLIALGVLMLIVVSFGDYGACNEKRCALQVFSCLVAVMAGAEIGFGAVAYSRSDAVGLQIAEFYTTIYMLYVKSGDPAIGLTLKSVHELLHCCGLTGVSLVEVVKETCPKPDGFWENIAMPSCPTTIANIFERRAPLVMGIFLGTAALLLIALICSTTLNKKLRQAAASAQYIFLTTSTPTLANLPPAEQHPYLDPVVFTPLTVANVPVPQA</sequence>
<dbReference type="PANTHER" id="PTHR19282">
    <property type="entry name" value="TETRASPANIN"/>
    <property type="match status" value="1"/>
</dbReference>
<keyword evidence="11" id="KW-1185">Reference proteome</keyword>
<dbReference type="PIRSF" id="PIRSF002419">
    <property type="entry name" value="Tetraspanin"/>
    <property type="match status" value="1"/>
</dbReference>
<evidence type="ECO:0000256" key="6">
    <source>
        <dbReference type="ARBA" id="ARBA00023180"/>
    </source>
</evidence>
<dbReference type="InterPro" id="IPR018499">
    <property type="entry name" value="Tetraspanin/Peripherin"/>
</dbReference>
<comment type="function">
    <text evidence="8">Structural component of specialized membrane microdomains known as tetraspanin-enriched microdomains (TERMs), which act as platforms for receptor clustering and signaling. Participates thereby in diverse biological functions such as cell signal transduction, adhesion, migration and protein trafficking. Regulates neuronal differentiation in response to NGF by facilitating NGF-mediated activation of NTRK1/TRKA receptor tyrosine kinase and subsequent downstream signaling pathways. Plays a role in the inhibition of TNFalpha-induced apoptosis. Mechanistically, inhibits the NF-kappa-B signaling pathway by blocking phosphorylation of CHUK. Also promotes the stability of the thiamine transporter 1/SLC19A2 in intestinal epithelial cells leading to an increase of thiamine uptake process.</text>
</comment>
<evidence type="ECO:0000256" key="5">
    <source>
        <dbReference type="ARBA" id="ARBA00023136"/>
    </source>
</evidence>
<proteinExistence type="inferred from homology"/>
<organism evidence="11 12">
    <name type="scientific">Parambassis ranga</name>
    <name type="common">Indian glassy fish</name>
    <dbReference type="NCBI Taxonomy" id="210632"/>
    <lineage>
        <taxon>Eukaryota</taxon>
        <taxon>Metazoa</taxon>
        <taxon>Chordata</taxon>
        <taxon>Craniata</taxon>
        <taxon>Vertebrata</taxon>
        <taxon>Euteleostomi</taxon>
        <taxon>Actinopterygii</taxon>
        <taxon>Neopterygii</taxon>
        <taxon>Teleostei</taxon>
        <taxon>Neoteleostei</taxon>
        <taxon>Acanthomorphata</taxon>
        <taxon>Ovalentaria</taxon>
        <taxon>Ambassidae</taxon>
        <taxon>Parambassis</taxon>
    </lineage>
</organism>
<dbReference type="OrthoDB" id="438211at2759"/>
<keyword evidence="4 10" id="KW-1133">Transmembrane helix</keyword>
<protein>
    <recommendedName>
        <fullName evidence="10">Tetraspanin</fullName>
    </recommendedName>
</protein>
<evidence type="ECO:0000313" key="12">
    <source>
        <dbReference type="RefSeq" id="XP_028267208.1"/>
    </source>
</evidence>
<evidence type="ECO:0000256" key="8">
    <source>
        <dbReference type="ARBA" id="ARBA00054958"/>
    </source>
</evidence>
<dbReference type="Gene3D" id="1.10.1450.10">
    <property type="entry name" value="Tetraspanin"/>
    <property type="match status" value="1"/>
</dbReference>
<evidence type="ECO:0000256" key="9">
    <source>
        <dbReference type="PIRSR" id="PIRSR002419-1"/>
    </source>
</evidence>
<evidence type="ECO:0000256" key="2">
    <source>
        <dbReference type="ARBA" id="ARBA00006840"/>
    </source>
</evidence>
<keyword evidence="3 10" id="KW-0812">Transmembrane</keyword>
<keyword evidence="6" id="KW-0325">Glycoprotein</keyword>
<dbReference type="AlphaFoldDB" id="A0A6P7INX7"/>
<evidence type="ECO:0000256" key="10">
    <source>
        <dbReference type="RuleBase" id="RU361218"/>
    </source>
</evidence>
<evidence type="ECO:0000256" key="1">
    <source>
        <dbReference type="ARBA" id="ARBA00004127"/>
    </source>
</evidence>
<keyword evidence="9" id="KW-1015">Disulfide bond</keyword>
<dbReference type="InParanoid" id="A0A6P7INX7"/>
<dbReference type="CTD" id="393524"/>
<dbReference type="GeneID" id="114439466"/>